<reference evidence="2" key="2">
    <citation type="journal article" date="2021" name="Microorganisms">
        <title>Bacterial Dimethylsulfoniopropionate Biosynthesis in the East China Sea.</title>
        <authorList>
            <person name="Liu J."/>
            <person name="Zhang Y."/>
            <person name="Liu J."/>
            <person name="Zhong H."/>
            <person name="Williams B.T."/>
            <person name="Zheng Y."/>
            <person name="Curson A.R.J."/>
            <person name="Sun C."/>
            <person name="Sun H."/>
            <person name="Song D."/>
            <person name="Wagner Mackenzie B."/>
            <person name="Bermejo Martinez A."/>
            <person name="Todd J.D."/>
            <person name="Zhang X.H."/>
        </authorList>
    </citation>
    <scope>NUCLEOTIDE SEQUENCE</scope>
    <source>
        <strain evidence="2">AESS21</strain>
    </source>
</reference>
<dbReference type="PIRSF" id="PIRSF038971">
    <property type="entry name" value="PhnM"/>
    <property type="match status" value="1"/>
</dbReference>
<organism evidence="2 3">
    <name type="scientific">Roseibium polysiphoniae</name>
    <dbReference type="NCBI Taxonomy" id="2571221"/>
    <lineage>
        <taxon>Bacteria</taxon>
        <taxon>Pseudomonadati</taxon>
        <taxon>Pseudomonadota</taxon>
        <taxon>Alphaproteobacteria</taxon>
        <taxon>Hyphomicrobiales</taxon>
        <taxon>Stappiaceae</taxon>
        <taxon>Roseibium</taxon>
    </lineage>
</organism>
<name>A0A944CHB6_9HYPH</name>
<feature type="domain" description="Amidohydrolase 3" evidence="1">
    <location>
        <begin position="279"/>
        <end position="375"/>
    </location>
</feature>
<gene>
    <name evidence="2" type="ORF">DYI23_20270</name>
</gene>
<dbReference type="EC" id="3.6.1.63" evidence="2"/>
<dbReference type="InterPro" id="IPR013108">
    <property type="entry name" value="Amidohydro_3"/>
</dbReference>
<accession>A0A944CHB6</accession>
<evidence type="ECO:0000313" key="3">
    <source>
        <dbReference type="Proteomes" id="UP000705379"/>
    </source>
</evidence>
<dbReference type="NCBIfam" id="NF011990">
    <property type="entry name" value="PRK15446.2-6"/>
    <property type="match status" value="1"/>
</dbReference>
<dbReference type="EMBL" id="QTKU01000005">
    <property type="protein sequence ID" value="MBS8262572.1"/>
    <property type="molecule type" value="Genomic_DNA"/>
</dbReference>
<protein>
    <submittedName>
        <fullName evidence="2">Alpha-D-ribose 1-methylphosphonate 5-triphosphate diphosphatase</fullName>
        <ecNumber evidence="2">3.6.1.63</ecNumber>
    </submittedName>
</protein>
<dbReference type="SUPFAM" id="SSF51556">
    <property type="entry name" value="Metallo-dependent hydrolases"/>
    <property type="match status" value="1"/>
</dbReference>
<dbReference type="InterPro" id="IPR011059">
    <property type="entry name" value="Metal-dep_hydrolase_composite"/>
</dbReference>
<dbReference type="GO" id="GO:0016810">
    <property type="term" value="F:hydrolase activity, acting on carbon-nitrogen (but not peptide) bonds"/>
    <property type="evidence" value="ECO:0007669"/>
    <property type="project" value="InterPro"/>
</dbReference>
<dbReference type="PANTHER" id="PTHR43135:SF3">
    <property type="entry name" value="ALPHA-D-RIBOSE 1-METHYLPHOSPHONATE 5-TRIPHOSPHATE DIPHOSPHATASE"/>
    <property type="match status" value="1"/>
</dbReference>
<evidence type="ECO:0000313" key="2">
    <source>
        <dbReference type="EMBL" id="MBS8262572.1"/>
    </source>
</evidence>
<dbReference type="RefSeq" id="WP_213217869.1">
    <property type="nucleotide sequence ID" value="NZ_QTKU01000005.1"/>
</dbReference>
<dbReference type="Pfam" id="PF07969">
    <property type="entry name" value="Amidohydro_3"/>
    <property type="match status" value="1"/>
</dbReference>
<sequence length="386" mass="42318">MRPTLIRNGRVLIADTLEDADLLVQDGIIQPFGTAVPADALQLDARDRLVLPGIVDVHGDAFERQIMPRPKVSFDLPLALAETDRQLAANGITTAYHGLTLSWEPGLRSIEAGSAFLETLDRVRQDFSVDHRVQIRWETFAFEAIDLISDWLKRPLDLAIAFNDHTSSTHRKITAGNHSKLSDWASRAGLSNEDYLALFGQVWDRRAAVGDAIDRVATMTRASGVPMLSHDDLTLSDRTAFRSLGSHIAEFPLAEEIAEDARAHDEHCVFGAPNVVRGGSHTNAPTAADMITRDLGTILASDYYYPAMFSAAQRLFRDHSMPLEKAWAQVSTNPAQAMTLTDRGRIEPGLRGDIVIAQDLAQDNARIEATLSKGTIAYLANGALLC</sequence>
<dbReference type="InterPro" id="IPR032466">
    <property type="entry name" value="Metal_Hydrolase"/>
</dbReference>
<evidence type="ECO:0000259" key="1">
    <source>
        <dbReference type="Pfam" id="PF07969"/>
    </source>
</evidence>
<proteinExistence type="predicted"/>
<dbReference type="GO" id="GO:0019700">
    <property type="term" value="P:organic phosphonate catabolic process"/>
    <property type="evidence" value="ECO:0007669"/>
    <property type="project" value="InterPro"/>
</dbReference>
<dbReference type="NCBIfam" id="NF011987">
    <property type="entry name" value="PRK15446.2-3"/>
    <property type="match status" value="1"/>
</dbReference>
<dbReference type="InterPro" id="IPR012696">
    <property type="entry name" value="PhnM"/>
</dbReference>
<comment type="caution">
    <text evidence="2">The sequence shown here is derived from an EMBL/GenBank/DDBJ whole genome shotgun (WGS) entry which is preliminary data.</text>
</comment>
<keyword evidence="2" id="KW-0378">Hydrolase</keyword>
<reference evidence="2" key="1">
    <citation type="submission" date="2018-08" db="EMBL/GenBank/DDBJ databases">
        <authorList>
            <person name="Jin W."/>
            <person name="Wang H."/>
            <person name="Yang Y."/>
            <person name="Li M."/>
            <person name="Liu J."/>
        </authorList>
    </citation>
    <scope>NUCLEOTIDE SEQUENCE</scope>
    <source>
        <strain evidence="2">AESS21</strain>
    </source>
</reference>
<dbReference type="Gene3D" id="3.20.20.140">
    <property type="entry name" value="Metal-dependent hydrolases"/>
    <property type="match status" value="1"/>
</dbReference>
<dbReference type="Gene3D" id="2.30.40.10">
    <property type="entry name" value="Urease, subunit C, domain 1"/>
    <property type="match status" value="2"/>
</dbReference>
<dbReference type="PANTHER" id="PTHR43135">
    <property type="entry name" value="ALPHA-D-RIBOSE 1-METHYLPHOSPHONATE 5-TRIPHOSPHATE DIPHOSPHATASE"/>
    <property type="match status" value="1"/>
</dbReference>
<dbReference type="SUPFAM" id="SSF51338">
    <property type="entry name" value="Composite domain of metallo-dependent hydrolases"/>
    <property type="match status" value="1"/>
</dbReference>
<dbReference type="InterPro" id="IPR051781">
    <property type="entry name" value="Metallo-dep_Hydrolase"/>
</dbReference>
<dbReference type="Proteomes" id="UP000705379">
    <property type="component" value="Unassembled WGS sequence"/>
</dbReference>
<dbReference type="AlphaFoldDB" id="A0A944CHB6"/>